<evidence type="ECO:0000259" key="7">
    <source>
        <dbReference type="PROSITE" id="PS51821"/>
    </source>
</evidence>
<keyword evidence="2" id="KW-0749">Sporulation</keyword>
<keyword evidence="4" id="KW-0804">Transcription</keyword>
<dbReference type="InterPro" id="IPR037525">
    <property type="entry name" value="Velvet_dom"/>
</dbReference>
<feature type="compositionally biased region" description="Polar residues" evidence="6">
    <location>
        <begin position="216"/>
        <end position="231"/>
    </location>
</feature>
<dbReference type="STRING" id="1095630.A0A2J6T830"/>
<dbReference type="OrthoDB" id="5599552at2759"/>
<keyword evidence="3" id="KW-0805">Transcription regulation</keyword>
<sequence length="505" mass="55619">MNVVHSTHQFADAATAQIQGLRSDHCQLIIRQGPENARVAVGKEKDRKPVDPPPIIQLKISQQSDPSQNYLQSPYFFMSCSLVGEDEGIPQGPLGAALAGTLVSSLHRLKDSDNLDGAFFVFGDLSVKLEGTFRLQFNLYEMRQNECYHIKAILSNSFPVHSTKNFQGMSESTFLTRSFSDQGVRLRLRKEPRTLLRKRGPAHDDYQPRHYRTSNRHSSQGVERQVTSPESQDAVRQGQNEQGDFVESPQGLSGYDQRPPMGRRFSQQSTSSYQGMSYDESNKRPRTGSGHGQTPTFNQQQPLDSPQYRGVYPDPQQSPFSSFSPQGGQAGNFSYAYSSPPHSSALAARDQYFSRRVRTHTGTTSPYDQPQRSPQYQTFPPQPQAIHYQPSPRQQYDGAMMAPSPPPPRLDIALGSLENLGLRGPISPIGAPPALGMGPPMYGRIATNMPYLPSSGRRDSYPAGFQSPNPNVNLSAGSMAGIPGMYVTRSPAVTTSGSGGLEGRY</sequence>
<dbReference type="Gene3D" id="2.60.40.3960">
    <property type="entry name" value="Velvet domain"/>
    <property type="match status" value="1"/>
</dbReference>
<dbReference type="GO" id="GO:0005634">
    <property type="term" value="C:nucleus"/>
    <property type="evidence" value="ECO:0007669"/>
    <property type="project" value="UniProtKB-SubCell"/>
</dbReference>
<evidence type="ECO:0000313" key="9">
    <source>
        <dbReference type="Proteomes" id="UP000235371"/>
    </source>
</evidence>
<evidence type="ECO:0000256" key="1">
    <source>
        <dbReference type="ARBA" id="ARBA00004123"/>
    </source>
</evidence>
<feature type="compositionally biased region" description="Polar residues" evidence="6">
    <location>
        <begin position="265"/>
        <end position="275"/>
    </location>
</feature>
<evidence type="ECO:0000256" key="2">
    <source>
        <dbReference type="ARBA" id="ARBA00022969"/>
    </source>
</evidence>
<dbReference type="PANTHER" id="PTHR33572:SF18">
    <property type="entry name" value="SPORE DEVELOPMENT REGULATOR VOSA"/>
    <property type="match status" value="1"/>
</dbReference>
<dbReference type="RefSeq" id="XP_024736078.1">
    <property type="nucleotide sequence ID" value="XM_024872740.1"/>
</dbReference>
<keyword evidence="9" id="KW-1185">Reference proteome</keyword>
<dbReference type="PANTHER" id="PTHR33572">
    <property type="entry name" value="SPORE DEVELOPMENT REGULATOR VOSA"/>
    <property type="match status" value="1"/>
</dbReference>
<dbReference type="InterPro" id="IPR038491">
    <property type="entry name" value="Velvet_dom_sf"/>
</dbReference>
<evidence type="ECO:0000256" key="6">
    <source>
        <dbReference type="SAM" id="MobiDB-lite"/>
    </source>
</evidence>
<dbReference type="InterPro" id="IPR021740">
    <property type="entry name" value="Velvet"/>
</dbReference>
<evidence type="ECO:0000256" key="4">
    <source>
        <dbReference type="ARBA" id="ARBA00023163"/>
    </source>
</evidence>
<dbReference type="GeneID" id="36580820"/>
<feature type="domain" description="Velvet" evidence="7">
    <location>
        <begin position="20"/>
        <end position="189"/>
    </location>
</feature>
<dbReference type="InParanoid" id="A0A2J6T830"/>
<dbReference type="EMBL" id="KZ613817">
    <property type="protein sequence ID" value="PMD59174.1"/>
    <property type="molecule type" value="Genomic_DNA"/>
</dbReference>
<accession>A0A2J6T830</accession>
<comment type="subcellular location">
    <subcellularLocation>
        <location evidence="1">Nucleus</location>
    </subcellularLocation>
</comment>
<evidence type="ECO:0000256" key="5">
    <source>
        <dbReference type="ARBA" id="ARBA00023242"/>
    </source>
</evidence>
<evidence type="ECO:0000313" key="8">
    <source>
        <dbReference type="EMBL" id="PMD59174.1"/>
    </source>
</evidence>
<dbReference type="PROSITE" id="PS51821">
    <property type="entry name" value="VELVET"/>
    <property type="match status" value="1"/>
</dbReference>
<protein>
    <recommendedName>
        <fullName evidence="7">Velvet domain-containing protein</fullName>
    </recommendedName>
</protein>
<dbReference type="AlphaFoldDB" id="A0A2J6T830"/>
<feature type="region of interest" description="Disordered" evidence="6">
    <location>
        <begin position="360"/>
        <end position="382"/>
    </location>
</feature>
<dbReference type="Pfam" id="PF11754">
    <property type="entry name" value="Velvet"/>
    <property type="match status" value="2"/>
</dbReference>
<feature type="compositionally biased region" description="Low complexity" evidence="6">
    <location>
        <begin position="313"/>
        <end position="327"/>
    </location>
</feature>
<feature type="compositionally biased region" description="Polar residues" evidence="6">
    <location>
        <begin position="360"/>
        <end position="379"/>
    </location>
</feature>
<feature type="region of interest" description="Disordered" evidence="6">
    <location>
        <begin position="191"/>
        <end position="336"/>
    </location>
</feature>
<gene>
    <name evidence="8" type="ORF">K444DRAFT_426348</name>
</gene>
<reference evidence="8 9" key="1">
    <citation type="submission" date="2016-04" db="EMBL/GenBank/DDBJ databases">
        <title>A degradative enzymes factory behind the ericoid mycorrhizal symbiosis.</title>
        <authorList>
            <consortium name="DOE Joint Genome Institute"/>
            <person name="Martino E."/>
            <person name="Morin E."/>
            <person name="Grelet G."/>
            <person name="Kuo A."/>
            <person name="Kohler A."/>
            <person name="Daghino S."/>
            <person name="Barry K."/>
            <person name="Choi C."/>
            <person name="Cichocki N."/>
            <person name="Clum A."/>
            <person name="Copeland A."/>
            <person name="Hainaut M."/>
            <person name="Haridas S."/>
            <person name="Labutti K."/>
            <person name="Lindquist E."/>
            <person name="Lipzen A."/>
            <person name="Khouja H.-R."/>
            <person name="Murat C."/>
            <person name="Ohm R."/>
            <person name="Olson A."/>
            <person name="Spatafora J."/>
            <person name="Veneault-Fourrey C."/>
            <person name="Henrissat B."/>
            <person name="Grigoriev I."/>
            <person name="Martin F."/>
            <person name="Perotto S."/>
        </authorList>
    </citation>
    <scope>NUCLEOTIDE SEQUENCE [LARGE SCALE GENOMIC DNA]</scope>
    <source>
        <strain evidence="8 9">E</strain>
    </source>
</reference>
<keyword evidence="5" id="KW-0539">Nucleus</keyword>
<proteinExistence type="predicted"/>
<organism evidence="8 9">
    <name type="scientific">Hyaloscypha bicolor E</name>
    <dbReference type="NCBI Taxonomy" id="1095630"/>
    <lineage>
        <taxon>Eukaryota</taxon>
        <taxon>Fungi</taxon>
        <taxon>Dikarya</taxon>
        <taxon>Ascomycota</taxon>
        <taxon>Pezizomycotina</taxon>
        <taxon>Leotiomycetes</taxon>
        <taxon>Helotiales</taxon>
        <taxon>Hyaloscyphaceae</taxon>
        <taxon>Hyaloscypha</taxon>
        <taxon>Hyaloscypha bicolor</taxon>
    </lineage>
</organism>
<name>A0A2J6T830_9HELO</name>
<dbReference type="GO" id="GO:0030435">
    <property type="term" value="P:sporulation resulting in formation of a cellular spore"/>
    <property type="evidence" value="ECO:0007669"/>
    <property type="project" value="UniProtKB-KW"/>
</dbReference>
<dbReference type="Proteomes" id="UP000235371">
    <property type="component" value="Unassembled WGS sequence"/>
</dbReference>
<evidence type="ECO:0000256" key="3">
    <source>
        <dbReference type="ARBA" id="ARBA00023015"/>
    </source>
</evidence>
<feature type="compositionally biased region" description="Polar residues" evidence="6">
    <location>
        <begin position="292"/>
        <end position="304"/>
    </location>
</feature>